<feature type="transmembrane region" description="Helical" evidence="2">
    <location>
        <begin position="506"/>
        <end position="527"/>
    </location>
</feature>
<feature type="region of interest" description="Disordered" evidence="1">
    <location>
        <begin position="69"/>
        <end position="93"/>
    </location>
</feature>
<feature type="transmembrane region" description="Helical" evidence="2">
    <location>
        <begin position="166"/>
        <end position="189"/>
    </location>
</feature>
<keyword evidence="2" id="KW-0472">Membrane</keyword>
<dbReference type="Proteomes" id="UP000241890">
    <property type="component" value="Unassembled WGS sequence"/>
</dbReference>
<evidence type="ECO:0000313" key="4">
    <source>
        <dbReference type="Proteomes" id="UP000241890"/>
    </source>
</evidence>
<evidence type="ECO:0000256" key="2">
    <source>
        <dbReference type="SAM" id="Phobius"/>
    </source>
</evidence>
<feature type="region of interest" description="Disordered" evidence="1">
    <location>
        <begin position="1"/>
        <end position="44"/>
    </location>
</feature>
<evidence type="ECO:0000313" key="3">
    <source>
        <dbReference type="EMBL" id="GBG32964.1"/>
    </source>
</evidence>
<dbReference type="PANTHER" id="PTHR23547:SF1">
    <property type="entry name" value="MAJOR FACILITATOR SUPERFAMILY MFS_1"/>
    <property type="match status" value="1"/>
</dbReference>
<feature type="transmembrane region" description="Helical" evidence="2">
    <location>
        <begin position="107"/>
        <end position="129"/>
    </location>
</feature>
<protein>
    <submittedName>
        <fullName evidence="3">Uncharacterized protein</fullName>
    </submittedName>
</protein>
<dbReference type="OrthoDB" id="196955at2759"/>
<dbReference type="Pfam" id="PF07690">
    <property type="entry name" value="MFS_1"/>
    <property type="match status" value="1"/>
</dbReference>
<dbReference type="InterPro" id="IPR036259">
    <property type="entry name" value="MFS_trans_sf"/>
</dbReference>
<proteinExistence type="predicted"/>
<keyword evidence="2" id="KW-1133">Transmembrane helix</keyword>
<dbReference type="InterPro" id="IPR011701">
    <property type="entry name" value="MFS"/>
</dbReference>
<name>A0A2R5GYA8_9STRA</name>
<feature type="transmembrane region" description="Helical" evidence="2">
    <location>
        <begin position="135"/>
        <end position="154"/>
    </location>
</feature>
<dbReference type="InterPro" id="IPR047769">
    <property type="entry name" value="MFS_ArsJ"/>
</dbReference>
<comment type="caution">
    <text evidence="3">The sequence shown here is derived from an EMBL/GenBank/DDBJ whole genome shotgun (WGS) entry which is preliminary data.</text>
</comment>
<evidence type="ECO:0000256" key="1">
    <source>
        <dbReference type="SAM" id="MobiDB-lite"/>
    </source>
</evidence>
<feature type="transmembrane region" description="Helical" evidence="2">
    <location>
        <begin position="428"/>
        <end position="447"/>
    </location>
</feature>
<accession>A0A2R5GYA8</accession>
<dbReference type="EMBL" id="BEYU01000136">
    <property type="protein sequence ID" value="GBG32964.1"/>
    <property type="molecule type" value="Genomic_DNA"/>
</dbReference>
<dbReference type="SUPFAM" id="SSF103473">
    <property type="entry name" value="MFS general substrate transporter"/>
    <property type="match status" value="1"/>
</dbReference>
<dbReference type="InParanoid" id="A0A2R5GYA8"/>
<feature type="transmembrane region" description="Helical" evidence="2">
    <location>
        <begin position="467"/>
        <end position="494"/>
    </location>
</feature>
<dbReference type="Gene3D" id="1.20.1250.20">
    <property type="entry name" value="MFS general substrate transporter like domains"/>
    <property type="match status" value="2"/>
</dbReference>
<keyword evidence="2" id="KW-0812">Transmembrane</keyword>
<feature type="transmembrane region" description="Helical" evidence="2">
    <location>
        <begin position="277"/>
        <end position="296"/>
    </location>
</feature>
<reference evidence="3 4" key="1">
    <citation type="submission" date="2017-12" db="EMBL/GenBank/DDBJ databases">
        <title>Sequencing, de novo assembly and annotation of complete genome of a new Thraustochytrid species, strain FCC1311.</title>
        <authorList>
            <person name="Sedici K."/>
            <person name="Godart F."/>
            <person name="Aiese Cigliano R."/>
            <person name="Sanseverino W."/>
            <person name="Barakat M."/>
            <person name="Ortet P."/>
            <person name="Marechal E."/>
            <person name="Cagnac O."/>
            <person name="Amato A."/>
        </authorList>
    </citation>
    <scope>NUCLEOTIDE SEQUENCE [LARGE SCALE GENOMIC DNA]</scope>
</reference>
<sequence>MLPQNEVNQGREASELEEETGSVADTKREGHEAALPEEENDAVETKAAMGAVDPEVVVPVVAQNEASPAKTVAVDPPAGAIGSTDEPSRAPAANEPRSIRNLYVTVYSFNLFTITDGAIRLVVLLHAAALGFSPIQIAIMFTLYELAGVFTNLFGGIIGTRYGLKVSLFISLGTQVVGLVMLLLTTIIFPEVEDDNVSEEVRIRVTAWITFCQMMSGISKDFMKLACKSVPKLVTKEGADDALFHLVVMVTGWKNSFKGFGTVLGAVLVEFIGFEPAIGVLLGIIFVIAPVPMIWMDRDIGQGSKKTARFSWKAFQSTWNVNVLSSARVFLFGSRDVWFEIAAPIFIRGILGWPEFTVGLFMGAYTIIYGQLQTATGKVYKSKKKSKGTGGESNAAGTDDAEVATEQVRRCCKASFEGPPTEKHVPGWAYATTAFTLIWGIVLYPLYRKYADSGFTSSHWQWSIAGVLIAGLVIFACMFAVNSAVHSYLIVLYAEGNKLTMTVGTYYSANALGRLVGTILSGVIYQYTQEDFGISVCLWVAAVFMAIAGAVAIALRPHVSNKPAQV</sequence>
<gene>
    <name evidence="3" type="ORF">FCC1311_091902</name>
</gene>
<keyword evidence="4" id="KW-1185">Reference proteome</keyword>
<organism evidence="3 4">
    <name type="scientific">Hondaea fermentalgiana</name>
    <dbReference type="NCBI Taxonomy" id="2315210"/>
    <lineage>
        <taxon>Eukaryota</taxon>
        <taxon>Sar</taxon>
        <taxon>Stramenopiles</taxon>
        <taxon>Bigyra</taxon>
        <taxon>Labyrinthulomycetes</taxon>
        <taxon>Thraustochytrida</taxon>
        <taxon>Thraustochytriidae</taxon>
        <taxon>Hondaea</taxon>
    </lineage>
</organism>
<dbReference type="PANTHER" id="PTHR23547">
    <property type="entry name" value="MAJOR FACILITATOR SUPERFAMILY DOMAIN, GENERAL SUBSTRATE TRANSPORTER"/>
    <property type="match status" value="1"/>
</dbReference>
<dbReference type="GO" id="GO:0022857">
    <property type="term" value="F:transmembrane transporter activity"/>
    <property type="evidence" value="ECO:0007669"/>
    <property type="project" value="InterPro"/>
</dbReference>
<feature type="compositionally biased region" description="Basic and acidic residues" evidence="1">
    <location>
        <begin position="25"/>
        <end position="34"/>
    </location>
</feature>
<dbReference type="AlphaFoldDB" id="A0A2R5GYA8"/>
<feature type="transmembrane region" description="Helical" evidence="2">
    <location>
        <begin position="533"/>
        <end position="555"/>
    </location>
</feature>